<evidence type="ECO:0000256" key="1">
    <source>
        <dbReference type="SAM" id="MobiDB-lite"/>
    </source>
</evidence>
<dbReference type="CDD" id="cd00093">
    <property type="entry name" value="HTH_XRE"/>
    <property type="match status" value="1"/>
</dbReference>
<comment type="caution">
    <text evidence="3">The sequence shown here is derived from an EMBL/GenBank/DDBJ whole genome shotgun (WGS) entry which is preliminary data.</text>
</comment>
<evidence type="ECO:0000259" key="2">
    <source>
        <dbReference type="PROSITE" id="PS50943"/>
    </source>
</evidence>
<dbReference type="Gene3D" id="1.10.260.40">
    <property type="entry name" value="lambda repressor-like DNA-binding domains"/>
    <property type="match status" value="1"/>
</dbReference>
<reference evidence="4" key="1">
    <citation type="journal article" date="2019" name="Int. J. Syst. Evol. Microbiol.">
        <title>The Global Catalogue of Microorganisms (GCM) 10K type strain sequencing project: providing services to taxonomists for standard genome sequencing and annotation.</title>
        <authorList>
            <consortium name="The Broad Institute Genomics Platform"/>
            <consortium name="The Broad Institute Genome Sequencing Center for Infectious Disease"/>
            <person name="Wu L."/>
            <person name="Ma J."/>
        </authorList>
    </citation>
    <scope>NUCLEOTIDE SEQUENCE [LARGE SCALE GENOMIC DNA]</scope>
    <source>
        <strain evidence="4">JCM 17933</strain>
    </source>
</reference>
<dbReference type="SMART" id="SM00530">
    <property type="entry name" value="HTH_XRE"/>
    <property type="match status" value="1"/>
</dbReference>
<proteinExistence type="predicted"/>
<dbReference type="Pfam" id="PF19054">
    <property type="entry name" value="DUF5753"/>
    <property type="match status" value="1"/>
</dbReference>
<keyword evidence="4" id="KW-1185">Reference proteome</keyword>
<dbReference type="InterPro" id="IPR043917">
    <property type="entry name" value="DUF5753"/>
</dbReference>
<dbReference type="Pfam" id="PF13560">
    <property type="entry name" value="HTH_31"/>
    <property type="match status" value="1"/>
</dbReference>
<evidence type="ECO:0000313" key="3">
    <source>
        <dbReference type="EMBL" id="GAA4499393.1"/>
    </source>
</evidence>
<sequence>MSEMSGSPPDTRSSPARGEMALDPGPVVQRARLTAELQRLRRDAGKTQDEVARALDWSASKLIRIEGGNVRISTTDLHALLRHYGVTDEERIAELSKLARGARERGWWTLYREHLDDAYSTYLGYELGASFIRSFSPLLVPGLLQTEDYARALTIEYKPQPVAETVIEVRMQRQDKMFSREDLPQQHYVLDEAVIRRRVGGQRDQGIMPRQLAHLLELARRPDITIELIPFEKGAHFGMRGEFTVLGFEMGPPGVLYLENTQRSVTVTDSEEVAEYLEAFDHLRQLALREDETIEFIKAAAAQMKGDTAAEQMNDEDAAPVG</sequence>
<feature type="domain" description="HTH cro/C1-type" evidence="2">
    <location>
        <begin position="37"/>
        <end position="91"/>
    </location>
</feature>
<dbReference type="SUPFAM" id="SSF47413">
    <property type="entry name" value="lambda repressor-like DNA-binding domains"/>
    <property type="match status" value="1"/>
</dbReference>
<dbReference type="EMBL" id="BAABHF010000024">
    <property type="protein sequence ID" value="GAA4499393.1"/>
    <property type="molecule type" value="Genomic_DNA"/>
</dbReference>
<dbReference type="Proteomes" id="UP001500503">
    <property type="component" value="Unassembled WGS sequence"/>
</dbReference>
<gene>
    <name evidence="3" type="ORF">GCM10023191_046230</name>
</gene>
<evidence type="ECO:0000313" key="4">
    <source>
        <dbReference type="Proteomes" id="UP001500503"/>
    </source>
</evidence>
<protein>
    <submittedName>
        <fullName evidence="3">Helix-turn-helix transcriptional regulator</fullName>
    </submittedName>
</protein>
<feature type="compositionally biased region" description="Polar residues" evidence="1">
    <location>
        <begin position="1"/>
        <end position="14"/>
    </location>
</feature>
<name>A0ABP8QAG2_9ACTN</name>
<accession>A0ABP8QAG2</accession>
<dbReference type="InterPro" id="IPR010982">
    <property type="entry name" value="Lambda_DNA-bd_dom_sf"/>
</dbReference>
<feature type="region of interest" description="Disordered" evidence="1">
    <location>
        <begin position="1"/>
        <end position="27"/>
    </location>
</feature>
<dbReference type="InterPro" id="IPR001387">
    <property type="entry name" value="Cro/C1-type_HTH"/>
</dbReference>
<organism evidence="3 4">
    <name type="scientific">Actinoallomurus oryzae</name>
    <dbReference type="NCBI Taxonomy" id="502180"/>
    <lineage>
        <taxon>Bacteria</taxon>
        <taxon>Bacillati</taxon>
        <taxon>Actinomycetota</taxon>
        <taxon>Actinomycetes</taxon>
        <taxon>Streptosporangiales</taxon>
        <taxon>Thermomonosporaceae</taxon>
        <taxon>Actinoallomurus</taxon>
    </lineage>
</organism>
<dbReference type="PROSITE" id="PS50943">
    <property type="entry name" value="HTH_CROC1"/>
    <property type="match status" value="1"/>
</dbReference>